<protein>
    <submittedName>
        <fullName evidence="1">Uncharacterized protein</fullName>
    </submittedName>
</protein>
<name>F6HLW3_VITVI</name>
<evidence type="ECO:0000313" key="2">
    <source>
        <dbReference type="Proteomes" id="UP000009183"/>
    </source>
</evidence>
<gene>
    <name evidence="1" type="ordered locus">VIT_10s0003g04420</name>
</gene>
<sequence>MSSTYTIRVVTLFIFFCLKNKVATIFRKSLRLNHEGCKNFSFGKITNMVTTDANALQACSLFLTLDTYTYNQFD</sequence>
<dbReference type="PaxDb" id="29760-VIT_10s0003g04420.t01"/>
<organism evidence="1 2">
    <name type="scientific">Vitis vinifera</name>
    <name type="common">Grape</name>
    <dbReference type="NCBI Taxonomy" id="29760"/>
    <lineage>
        <taxon>Eukaryota</taxon>
        <taxon>Viridiplantae</taxon>
        <taxon>Streptophyta</taxon>
        <taxon>Embryophyta</taxon>
        <taxon>Tracheophyta</taxon>
        <taxon>Spermatophyta</taxon>
        <taxon>Magnoliopsida</taxon>
        <taxon>eudicotyledons</taxon>
        <taxon>Gunneridae</taxon>
        <taxon>Pentapetalae</taxon>
        <taxon>rosids</taxon>
        <taxon>Vitales</taxon>
        <taxon>Vitaceae</taxon>
        <taxon>Viteae</taxon>
        <taxon>Vitis</taxon>
    </lineage>
</organism>
<dbReference type="HOGENOM" id="CLU_2692818_0_0_1"/>
<dbReference type="EMBL" id="FN595992">
    <property type="protein sequence ID" value="CCB55838.1"/>
    <property type="molecule type" value="Genomic_DNA"/>
</dbReference>
<evidence type="ECO:0000313" key="1">
    <source>
        <dbReference type="EMBL" id="CCB55838.1"/>
    </source>
</evidence>
<dbReference type="Proteomes" id="UP000009183">
    <property type="component" value="Chromosome 10"/>
</dbReference>
<keyword evidence="2" id="KW-1185">Reference proteome</keyword>
<dbReference type="AlphaFoldDB" id="F6HLW3"/>
<dbReference type="InParanoid" id="F6HLW3"/>
<accession>F6HLW3</accession>
<reference evidence="2" key="1">
    <citation type="journal article" date="2007" name="Nature">
        <title>The grapevine genome sequence suggests ancestral hexaploidization in major angiosperm phyla.</title>
        <authorList>
            <consortium name="The French-Italian Public Consortium for Grapevine Genome Characterization."/>
            <person name="Jaillon O."/>
            <person name="Aury J.-M."/>
            <person name="Noel B."/>
            <person name="Policriti A."/>
            <person name="Clepet C."/>
            <person name="Casagrande A."/>
            <person name="Choisne N."/>
            <person name="Aubourg S."/>
            <person name="Vitulo N."/>
            <person name="Jubin C."/>
            <person name="Vezzi A."/>
            <person name="Legeai F."/>
            <person name="Hugueney P."/>
            <person name="Dasilva C."/>
            <person name="Horner D."/>
            <person name="Mica E."/>
            <person name="Jublot D."/>
            <person name="Poulain J."/>
            <person name="Bruyere C."/>
            <person name="Billault A."/>
            <person name="Segurens B."/>
            <person name="Gouyvenoux M."/>
            <person name="Ugarte E."/>
            <person name="Cattonaro F."/>
            <person name="Anthouard V."/>
            <person name="Vico V."/>
            <person name="Del Fabbro C."/>
            <person name="Alaux M."/>
            <person name="Di Gaspero G."/>
            <person name="Dumas V."/>
            <person name="Felice N."/>
            <person name="Paillard S."/>
            <person name="Juman I."/>
            <person name="Moroldo M."/>
            <person name="Scalabrin S."/>
            <person name="Canaguier A."/>
            <person name="Le Clainche I."/>
            <person name="Malacrida G."/>
            <person name="Durand E."/>
            <person name="Pesole G."/>
            <person name="Laucou V."/>
            <person name="Chatelet P."/>
            <person name="Merdinoglu D."/>
            <person name="Delledonne M."/>
            <person name="Pezzotti M."/>
            <person name="Lecharny A."/>
            <person name="Scarpelli C."/>
            <person name="Artiguenave F."/>
            <person name="Pe M.E."/>
            <person name="Valle G."/>
            <person name="Morgante M."/>
            <person name="Caboche M."/>
            <person name="Adam-Blondon A.-F."/>
            <person name="Weissenbach J."/>
            <person name="Quetier F."/>
            <person name="Wincker P."/>
        </authorList>
    </citation>
    <scope>NUCLEOTIDE SEQUENCE [LARGE SCALE GENOMIC DNA]</scope>
    <source>
        <strain evidence="2">cv. Pinot noir / PN40024</strain>
    </source>
</reference>
<proteinExistence type="predicted"/>
<dbReference type="OrthoDB" id="1922901at2759"/>